<gene>
    <name evidence="1" type="ORF">GK108_00515</name>
</gene>
<dbReference type="Proteomes" id="UP000474175">
    <property type="component" value="Unassembled WGS sequence"/>
</dbReference>
<dbReference type="AlphaFoldDB" id="A0A6L9KYN2"/>
<evidence type="ECO:0000313" key="1">
    <source>
        <dbReference type="EMBL" id="NDU93345.1"/>
    </source>
</evidence>
<dbReference type="EMBL" id="JAAFZH010000001">
    <property type="protein sequence ID" value="NDU93345.1"/>
    <property type="molecule type" value="Genomic_DNA"/>
</dbReference>
<evidence type="ECO:0000313" key="2">
    <source>
        <dbReference type="Proteomes" id="UP000474175"/>
    </source>
</evidence>
<comment type="caution">
    <text evidence="1">The sequence shown here is derived from an EMBL/GenBank/DDBJ whole genome shotgun (WGS) entry which is preliminary data.</text>
</comment>
<name>A0A6L9KYN2_9BACT</name>
<keyword evidence="2" id="KW-1185">Reference proteome</keyword>
<dbReference type="RefSeq" id="WP_163941193.1">
    <property type="nucleotide sequence ID" value="NZ_JAAFZH010000001.1"/>
</dbReference>
<protein>
    <submittedName>
        <fullName evidence="1">Uncharacterized protein</fullName>
    </submittedName>
</protein>
<organism evidence="1 2">
    <name type="scientific">Spirosoma terrae</name>
    <dbReference type="NCBI Taxonomy" id="1968276"/>
    <lineage>
        <taxon>Bacteria</taxon>
        <taxon>Pseudomonadati</taxon>
        <taxon>Bacteroidota</taxon>
        <taxon>Cytophagia</taxon>
        <taxon>Cytophagales</taxon>
        <taxon>Cytophagaceae</taxon>
        <taxon>Spirosoma</taxon>
    </lineage>
</organism>
<sequence length="120" mass="13540">MNIAPEKPQKQPRIRPTGRIIYEVTVSHVGTLNSIRQRESAVIYFSNLRKAVDAITAELALTNWPPKVNYTAVYRGIKQRDFYSCDFDVAGTRVFRIKIIARVLNPALPRLGIDDNPAAT</sequence>
<proteinExistence type="predicted"/>
<accession>A0A6L9KYN2</accession>
<reference evidence="1 2" key="1">
    <citation type="submission" date="2020-02" db="EMBL/GenBank/DDBJ databases">
        <title>Draft genome sequence of two Spirosoma agri KCTC 52727 and Spirosoma terrae KCTC 52035.</title>
        <authorList>
            <person name="Rojas J."/>
            <person name="Ambika Manirajan B."/>
            <person name="Suarez C."/>
            <person name="Ratering S."/>
            <person name="Schnell S."/>
        </authorList>
    </citation>
    <scope>NUCLEOTIDE SEQUENCE [LARGE SCALE GENOMIC DNA]</scope>
    <source>
        <strain evidence="1 2">KCTC 52035</strain>
    </source>
</reference>